<dbReference type="HAMAP" id="MF_02201">
    <property type="entry name" value="NapF"/>
    <property type="match status" value="1"/>
</dbReference>
<feature type="binding site" evidence="6">
    <location>
        <position position="39"/>
    </location>
    <ligand>
        <name>[4Fe-4S] cluster</name>
        <dbReference type="ChEBI" id="CHEBI:49883"/>
        <label>1</label>
    </ligand>
</feature>
<feature type="binding site" evidence="6">
    <location>
        <position position="71"/>
    </location>
    <ligand>
        <name>[4Fe-4S] cluster</name>
        <dbReference type="ChEBI" id="CHEBI:49883"/>
        <label>2</label>
    </ligand>
</feature>
<dbReference type="RefSeq" id="WP_074257914.1">
    <property type="nucleotide sequence ID" value="NZ_FSRL01000002.1"/>
</dbReference>
<protein>
    <recommendedName>
        <fullName evidence="6">Ferredoxin-type protein NapF</fullName>
    </recommendedName>
</protein>
<comment type="subcellular location">
    <subcellularLocation>
        <location evidence="6">Cytoplasm</location>
    </subcellularLocation>
</comment>
<keyword evidence="10" id="KW-1185">Reference proteome</keyword>
<feature type="binding site" evidence="6">
    <location>
        <position position="46"/>
    </location>
    <ligand>
        <name>[4Fe-4S] cluster</name>
        <dbReference type="ChEBI" id="CHEBI:49883"/>
        <label>1</label>
    </ligand>
</feature>
<dbReference type="Pfam" id="PF12838">
    <property type="entry name" value="Fer4_7"/>
    <property type="match status" value="1"/>
</dbReference>
<dbReference type="Proteomes" id="UP000184932">
    <property type="component" value="Unassembled WGS sequence"/>
</dbReference>
<comment type="cofactor">
    <cofactor evidence="6">
        <name>[4Fe-4S] cluster</name>
        <dbReference type="ChEBI" id="CHEBI:49883"/>
    </cofactor>
</comment>
<name>A0A1N6IDZ6_9RHOB</name>
<dbReference type="PROSITE" id="PS00198">
    <property type="entry name" value="4FE4S_FER_1"/>
    <property type="match status" value="1"/>
</dbReference>
<evidence type="ECO:0000256" key="4">
    <source>
        <dbReference type="ARBA" id="ARBA00023004"/>
    </source>
</evidence>
<feature type="domain" description="4Fe-4S ferredoxin-type" evidence="8">
    <location>
        <begin position="131"/>
        <end position="160"/>
    </location>
</feature>
<feature type="binding site" evidence="6">
    <location>
        <position position="140"/>
    </location>
    <ligand>
        <name>[4Fe-4S] cluster</name>
        <dbReference type="ChEBI" id="CHEBI:49883"/>
        <label>3</label>
    </ligand>
</feature>
<dbReference type="AlphaFoldDB" id="A0A1N6IDZ6"/>
<evidence type="ECO:0000259" key="8">
    <source>
        <dbReference type="PROSITE" id="PS51379"/>
    </source>
</evidence>
<evidence type="ECO:0000256" key="7">
    <source>
        <dbReference type="SAM" id="MobiDB-lite"/>
    </source>
</evidence>
<comment type="subunit">
    <text evidence="6">Interacts with the cytoplasmic NapA precursor.</text>
</comment>
<dbReference type="InterPro" id="IPR017900">
    <property type="entry name" value="4Fe4S_Fe_S_CS"/>
</dbReference>
<dbReference type="Pfam" id="PF13187">
    <property type="entry name" value="Fer4_9"/>
    <property type="match status" value="1"/>
</dbReference>
<dbReference type="PANTHER" id="PTHR24960:SF46">
    <property type="entry name" value="FERREDOXIN-TYPE PROTEIN NAPF"/>
    <property type="match status" value="1"/>
</dbReference>
<evidence type="ECO:0000256" key="6">
    <source>
        <dbReference type="HAMAP-Rule" id="MF_02201"/>
    </source>
</evidence>
<comment type="function">
    <text evidence="6">Could be involved in the maturation of NapA, the catalytic subunit of the periplasmic nitrate reductase, before its export into the periplasm.</text>
</comment>
<organism evidence="9 10">
    <name type="scientific">Vannielia litorea</name>
    <dbReference type="NCBI Taxonomy" id="1217970"/>
    <lineage>
        <taxon>Bacteria</taxon>
        <taxon>Pseudomonadati</taxon>
        <taxon>Pseudomonadota</taxon>
        <taxon>Alphaproteobacteria</taxon>
        <taxon>Rhodobacterales</taxon>
        <taxon>Paracoccaceae</taxon>
        <taxon>Vannielia</taxon>
    </lineage>
</organism>
<gene>
    <name evidence="6" type="primary">napF</name>
    <name evidence="9" type="ORF">SAMN05444002_3756</name>
</gene>
<evidence type="ECO:0000256" key="2">
    <source>
        <dbReference type="ARBA" id="ARBA00022723"/>
    </source>
</evidence>
<keyword evidence="2 6" id="KW-0479">Metal-binding</keyword>
<dbReference type="InterPro" id="IPR017896">
    <property type="entry name" value="4Fe4S_Fe-S-bd"/>
</dbReference>
<feature type="domain" description="4Fe-4S ferredoxin-type" evidence="8">
    <location>
        <begin position="24"/>
        <end position="55"/>
    </location>
</feature>
<dbReference type="CDD" id="cd10564">
    <property type="entry name" value="NapF_like"/>
    <property type="match status" value="1"/>
</dbReference>
<keyword evidence="6" id="KW-0963">Cytoplasm</keyword>
<dbReference type="PROSITE" id="PS51379">
    <property type="entry name" value="4FE4S_FER_2"/>
    <property type="match status" value="3"/>
</dbReference>
<feature type="binding site" evidence="6">
    <location>
        <position position="146"/>
    </location>
    <ligand>
        <name>[4Fe-4S] cluster</name>
        <dbReference type="ChEBI" id="CHEBI:49883"/>
        <label>3</label>
    </ligand>
</feature>
<reference evidence="10" key="1">
    <citation type="submission" date="2016-11" db="EMBL/GenBank/DDBJ databases">
        <authorList>
            <person name="Varghese N."/>
            <person name="Submissions S."/>
        </authorList>
    </citation>
    <scope>NUCLEOTIDE SEQUENCE [LARGE SCALE GENOMIC DNA]</scope>
    <source>
        <strain evidence="10">DSM 29440</strain>
    </source>
</reference>
<dbReference type="NCBIfam" id="TIGR00402">
    <property type="entry name" value="napF"/>
    <property type="match status" value="1"/>
</dbReference>
<keyword evidence="4 6" id="KW-0408">Iron</keyword>
<dbReference type="InterPro" id="IPR050157">
    <property type="entry name" value="PSI_iron-sulfur_center"/>
</dbReference>
<dbReference type="GO" id="GO:0005737">
    <property type="term" value="C:cytoplasm"/>
    <property type="evidence" value="ECO:0007669"/>
    <property type="project" value="UniProtKB-SubCell"/>
</dbReference>
<evidence type="ECO:0000313" key="9">
    <source>
        <dbReference type="EMBL" id="SIO30243.1"/>
    </source>
</evidence>
<feature type="binding site" evidence="6">
    <location>
        <position position="150"/>
    </location>
    <ligand>
        <name>[4Fe-4S] cluster</name>
        <dbReference type="ChEBI" id="CHEBI:49883"/>
        <label>3</label>
    </ligand>
</feature>
<accession>A0A1N6IDZ6</accession>
<dbReference type="GO" id="GO:0046872">
    <property type="term" value="F:metal ion binding"/>
    <property type="evidence" value="ECO:0007669"/>
    <property type="project" value="UniProtKB-KW"/>
</dbReference>
<dbReference type="PANTHER" id="PTHR24960">
    <property type="entry name" value="PHOTOSYSTEM I IRON-SULFUR CENTER-RELATED"/>
    <property type="match status" value="1"/>
</dbReference>
<evidence type="ECO:0000256" key="5">
    <source>
        <dbReference type="ARBA" id="ARBA00023014"/>
    </source>
</evidence>
<evidence type="ECO:0000256" key="3">
    <source>
        <dbReference type="ARBA" id="ARBA00022737"/>
    </source>
</evidence>
<dbReference type="STRING" id="1217970.SAMN05444002_3756"/>
<comment type="similarity">
    <text evidence="6">Belongs to the NapF family.</text>
</comment>
<dbReference type="InterPro" id="IPR004496">
    <property type="entry name" value="NapF"/>
</dbReference>
<keyword evidence="3 6" id="KW-0677">Repeat</keyword>
<dbReference type="GO" id="GO:0051539">
    <property type="term" value="F:4 iron, 4 sulfur cluster binding"/>
    <property type="evidence" value="ECO:0007669"/>
    <property type="project" value="UniProtKB-UniRule"/>
</dbReference>
<keyword evidence="5 6" id="KW-0411">Iron-sulfur</keyword>
<proteinExistence type="inferred from homology"/>
<feature type="binding site" evidence="6">
    <location>
        <position position="143"/>
    </location>
    <ligand>
        <name>[4Fe-4S] cluster</name>
        <dbReference type="ChEBI" id="CHEBI:49883"/>
        <label>3</label>
    </ligand>
</feature>
<keyword evidence="1 6" id="KW-0004">4Fe-4S</keyword>
<dbReference type="Gene3D" id="3.30.70.20">
    <property type="match status" value="2"/>
</dbReference>
<feature type="binding site" evidence="6">
    <location>
        <position position="74"/>
    </location>
    <ligand>
        <name>[4Fe-4S] cluster</name>
        <dbReference type="ChEBI" id="CHEBI:49883"/>
        <label>2</label>
    </ligand>
</feature>
<feature type="binding site" evidence="6">
    <location>
        <position position="36"/>
    </location>
    <ligand>
        <name>[4Fe-4S] cluster</name>
        <dbReference type="ChEBI" id="CHEBI:49883"/>
        <label>1</label>
    </ligand>
</feature>
<dbReference type="EMBL" id="FSRL01000002">
    <property type="protein sequence ID" value="SIO30243.1"/>
    <property type="molecule type" value="Genomic_DNA"/>
</dbReference>
<dbReference type="OrthoDB" id="9800445at2"/>
<feature type="binding site" evidence="6">
    <location>
        <position position="78"/>
    </location>
    <ligand>
        <name>[4Fe-4S] cluster</name>
        <dbReference type="ChEBI" id="CHEBI:49883"/>
        <label>2</label>
    </ligand>
</feature>
<feature type="region of interest" description="Disordered" evidence="7">
    <location>
        <begin position="1"/>
        <end position="24"/>
    </location>
</feature>
<evidence type="ECO:0000256" key="1">
    <source>
        <dbReference type="ARBA" id="ARBA00022485"/>
    </source>
</evidence>
<sequence>MTTEHSRRNFLRGRLSQPEPVRMRPPGAQPGFARLCTHCGDCARACPEAIIIRHESGEPVVDFARGACTFCNACAQACEAGALKPAEPADWPWRATIDASCFSLNGVFCRSCEDACEARAIRFRLMTGGRSVPVLDQDQCTGCGECASTCPAGAISFEVPKPAVEEIRA</sequence>
<feature type="binding site" evidence="6">
    <location>
        <position position="42"/>
    </location>
    <ligand>
        <name>[4Fe-4S] cluster</name>
        <dbReference type="ChEBI" id="CHEBI:49883"/>
        <label>1</label>
    </ligand>
</feature>
<feature type="domain" description="4Fe-4S ferredoxin-type" evidence="8">
    <location>
        <begin position="57"/>
        <end position="88"/>
    </location>
</feature>
<dbReference type="SUPFAM" id="SSF54862">
    <property type="entry name" value="4Fe-4S ferredoxins"/>
    <property type="match status" value="1"/>
</dbReference>
<feature type="binding site" evidence="6">
    <location>
        <position position="68"/>
    </location>
    <ligand>
        <name>[4Fe-4S] cluster</name>
        <dbReference type="ChEBI" id="CHEBI:49883"/>
        <label>2</label>
    </ligand>
</feature>
<evidence type="ECO:0000313" key="10">
    <source>
        <dbReference type="Proteomes" id="UP000184932"/>
    </source>
</evidence>